<accession>A0AAD8PE24</accession>
<evidence type="ECO:0000313" key="3">
    <source>
        <dbReference type="Proteomes" id="UP001230268"/>
    </source>
</evidence>
<organism evidence="2 3">
    <name type="scientific">Babesia gibsoni</name>
    <dbReference type="NCBI Taxonomy" id="33632"/>
    <lineage>
        <taxon>Eukaryota</taxon>
        <taxon>Sar</taxon>
        <taxon>Alveolata</taxon>
        <taxon>Apicomplexa</taxon>
        <taxon>Aconoidasida</taxon>
        <taxon>Piroplasmida</taxon>
        <taxon>Babesiidae</taxon>
        <taxon>Babesia</taxon>
    </lineage>
</organism>
<evidence type="ECO:0000256" key="1">
    <source>
        <dbReference type="SAM" id="MobiDB-lite"/>
    </source>
</evidence>
<dbReference type="Proteomes" id="UP001230268">
    <property type="component" value="Unassembled WGS sequence"/>
</dbReference>
<protein>
    <submittedName>
        <fullName evidence="2">Uncharacterized protein</fullName>
    </submittedName>
</protein>
<feature type="compositionally biased region" description="Acidic residues" evidence="1">
    <location>
        <begin position="58"/>
        <end position="69"/>
    </location>
</feature>
<dbReference type="AlphaFoldDB" id="A0AAD8PE24"/>
<reference evidence="2" key="1">
    <citation type="submission" date="2023-08" db="EMBL/GenBank/DDBJ databases">
        <title>Draft sequence of the Babesia gibsoni genome.</title>
        <authorList>
            <person name="Yamagishi J.Y."/>
            <person name="Xuan X.X."/>
        </authorList>
    </citation>
    <scope>NUCLEOTIDE SEQUENCE</scope>
    <source>
        <strain evidence="2">Azabu</strain>
    </source>
</reference>
<keyword evidence="3" id="KW-1185">Reference proteome</keyword>
<feature type="region of interest" description="Disordered" evidence="1">
    <location>
        <begin position="45"/>
        <end position="75"/>
    </location>
</feature>
<comment type="caution">
    <text evidence="2">The sequence shown here is derived from an EMBL/GenBank/DDBJ whole genome shotgun (WGS) entry which is preliminary data.</text>
</comment>
<dbReference type="EMBL" id="JAVEPI010000003">
    <property type="protein sequence ID" value="KAK1443071.1"/>
    <property type="molecule type" value="Genomic_DNA"/>
</dbReference>
<evidence type="ECO:0000313" key="2">
    <source>
        <dbReference type="EMBL" id="KAK1443071.1"/>
    </source>
</evidence>
<proteinExistence type="predicted"/>
<name>A0AAD8PE24_BABGI</name>
<sequence length="148" mass="16610">MGEQKKGRRGGKVEAAREMKSIAEQAAYKTTDTKKDDWLSSLLNKLDDGSSATMPEEAASDEADEDDGEAQQVPSTRTVIVTRHILSQKDLFRINMASIISLATKSNFCTIEVTEETWPEYKEFMFKQIRKSADSDARKRSRISPDVS</sequence>
<gene>
    <name evidence="2" type="ORF">BgAZ_305890</name>
</gene>